<organism evidence="2 3">
    <name type="scientific">Pseudomonas indica</name>
    <dbReference type="NCBI Taxonomy" id="137658"/>
    <lineage>
        <taxon>Bacteria</taxon>
        <taxon>Pseudomonadati</taxon>
        <taxon>Pseudomonadota</taxon>
        <taxon>Gammaproteobacteria</taxon>
        <taxon>Pseudomonadales</taxon>
        <taxon>Pseudomonadaceae</taxon>
        <taxon>Pseudomonas</taxon>
    </lineage>
</organism>
<dbReference type="RefSeq" id="WP_084334715.1">
    <property type="nucleotide sequence ID" value="NZ_CBKZNZ010000011.1"/>
</dbReference>
<sequence>MFRPLRLALPIAALLALPQPGNAAPAPWYQWRSLVNGALFCAQTSPGPGWEQVAGPFRNPRCQPH</sequence>
<keyword evidence="3" id="KW-1185">Reference proteome</keyword>
<protein>
    <recommendedName>
        <fullName evidence="4">Secreted protein</fullName>
    </recommendedName>
</protein>
<evidence type="ECO:0000313" key="3">
    <source>
        <dbReference type="Proteomes" id="UP000198706"/>
    </source>
</evidence>
<gene>
    <name evidence="2" type="ORF">SAMN05216186_102379</name>
</gene>
<proteinExistence type="predicted"/>
<name>A0A1G8VWL8_9PSED</name>
<accession>A0A1G8VWL8</accession>
<feature type="chain" id="PRO_5011712944" description="Secreted protein" evidence="1">
    <location>
        <begin position="24"/>
        <end position="65"/>
    </location>
</feature>
<dbReference type="OrthoDB" id="6089671at2"/>
<evidence type="ECO:0000256" key="1">
    <source>
        <dbReference type="SAM" id="SignalP"/>
    </source>
</evidence>
<reference evidence="2 3" key="1">
    <citation type="submission" date="2016-10" db="EMBL/GenBank/DDBJ databases">
        <authorList>
            <person name="de Groot N.N."/>
        </authorList>
    </citation>
    <scope>NUCLEOTIDE SEQUENCE [LARGE SCALE GENOMIC DNA]</scope>
    <source>
        <strain evidence="2 3">JCM 21544</strain>
    </source>
</reference>
<dbReference type="STRING" id="137658.SAMN05216186_102379"/>
<feature type="signal peptide" evidence="1">
    <location>
        <begin position="1"/>
        <end position="23"/>
    </location>
</feature>
<evidence type="ECO:0000313" key="2">
    <source>
        <dbReference type="EMBL" id="SDJ70203.1"/>
    </source>
</evidence>
<evidence type="ECO:0008006" key="4">
    <source>
        <dbReference type="Google" id="ProtNLM"/>
    </source>
</evidence>
<keyword evidence="1" id="KW-0732">Signal</keyword>
<dbReference type="AlphaFoldDB" id="A0A1G8VWL8"/>
<dbReference type="Proteomes" id="UP000198706">
    <property type="component" value="Unassembled WGS sequence"/>
</dbReference>
<dbReference type="EMBL" id="FNFD01000002">
    <property type="protein sequence ID" value="SDJ70203.1"/>
    <property type="molecule type" value="Genomic_DNA"/>
</dbReference>